<accession>A0ABW6B149</accession>
<reference evidence="2" key="1">
    <citation type="journal article" date="2019" name="Int. J. Syst. Evol. Microbiol.">
        <title>The Global Catalogue of Microorganisms (GCM) 10K type strain sequencing project: providing services to taxonomists for standard genome sequencing and annotation.</title>
        <authorList>
            <consortium name="The Broad Institute Genomics Platform"/>
            <consortium name="The Broad Institute Genome Sequencing Center for Infectious Disease"/>
            <person name="Wu L."/>
            <person name="Ma J."/>
        </authorList>
    </citation>
    <scope>NUCLEOTIDE SEQUENCE [LARGE SCALE GENOMIC DNA]</scope>
    <source>
        <strain evidence="2">KCTC 23098</strain>
    </source>
</reference>
<evidence type="ECO:0000313" key="1">
    <source>
        <dbReference type="EMBL" id="MFD2962762.1"/>
    </source>
</evidence>
<proteinExistence type="predicted"/>
<comment type="caution">
    <text evidence="1">The sequence shown here is derived from an EMBL/GenBank/DDBJ whole genome shotgun (WGS) entry which is preliminary data.</text>
</comment>
<evidence type="ECO:0000313" key="2">
    <source>
        <dbReference type="Proteomes" id="UP001597560"/>
    </source>
</evidence>
<name>A0ABW6B149_9SPHI</name>
<sequence length="409" mass="47121">MPIIQKPEALNHSATLPDIILETSDAVDFVLNRGADTIIEERYYPDGSNRIKIRLRDLIDDLIGPAMPSFDQDLTIQSDNLADFASTVNEISGYNYTAKSNIIYESTQIRILNMDDEEEWLTISPLGTISFQAKRIISANSRIVVTQLDPVYGTEMFTFSVIKGYLQRQPFNLDYFLKSNWLTQQPRTKILKLQDPEWLNCYTPVACSVKVQATYDDDTMQRYDLVELDAEKYYSIDVRPGRIASMSVKKLVAYEVWTEAGGIQTRYKQAYWITDQYYDYYDVFLFENRFGGIDSIVFTGQLTRRDSIVVESAVFDEETFDYFVDPDLTIEKHTGYFLSPQHRNHALDFLRSKQKYHIVGGKPVRISVSATQYESIDGQLNSFPFTFRYSDVKDNIPNLGTTLNNLTIQ</sequence>
<organism evidence="1 2">
    <name type="scientific">Olivibacter jilunii</name>
    <dbReference type="NCBI Taxonomy" id="985016"/>
    <lineage>
        <taxon>Bacteria</taxon>
        <taxon>Pseudomonadati</taxon>
        <taxon>Bacteroidota</taxon>
        <taxon>Sphingobacteriia</taxon>
        <taxon>Sphingobacteriales</taxon>
        <taxon>Sphingobacteriaceae</taxon>
        <taxon>Olivibacter</taxon>
    </lineage>
</organism>
<protein>
    <recommendedName>
        <fullName evidence="3">Virion structural protein</fullName>
    </recommendedName>
</protein>
<dbReference type="Proteomes" id="UP001597560">
    <property type="component" value="Unassembled WGS sequence"/>
</dbReference>
<evidence type="ECO:0008006" key="3">
    <source>
        <dbReference type="Google" id="ProtNLM"/>
    </source>
</evidence>
<gene>
    <name evidence="1" type="ORF">ACFS6J_13265</name>
</gene>
<dbReference type="RefSeq" id="WP_377610996.1">
    <property type="nucleotide sequence ID" value="NZ_JBHUPA010000007.1"/>
</dbReference>
<dbReference type="EMBL" id="JBHUPA010000007">
    <property type="protein sequence ID" value="MFD2962762.1"/>
    <property type="molecule type" value="Genomic_DNA"/>
</dbReference>
<keyword evidence="2" id="KW-1185">Reference proteome</keyword>